<dbReference type="InterPro" id="IPR011990">
    <property type="entry name" value="TPR-like_helical_dom_sf"/>
</dbReference>
<name>A0AAV8Z698_9CUCU</name>
<dbReference type="EMBL" id="JANEYF010001674">
    <property type="protein sequence ID" value="KAJ8959771.1"/>
    <property type="molecule type" value="Genomic_DNA"/>
</dbReference>
<evidence type="ECO:0000313" key="1">
    <source>
        <dbReference type="EMBL" id="KAJ8959771.1"/>
    </source>
</evidence>
<organism evidence="1 2">
    <name type="scientific">Rhamnusium bicolor</name>
    <dbReference type="NCBI Taxonomy" id="1586634"/>
    <lineage>
        <taxon>Eukaryota</taxon>
        <taxon>Metazoa</taxon>
        <taxon>Ecdysozoa</taxon>
        <taxon>Arthropoda</taxon>
        <taxon>Hexapoda</taxon>
        <taxon>Insecta</taxon>
        <taxon>Pterygota</taxon>
        <taxon>Neoptera</taxon>
        <taxon>Endopterygota</taxon>
        <taxon>Coleoptera</taxon>
        <taxon>Polyphaga</taxon>
        <taxon>Cucujiformia</taxon>
        <taxon>Chrysomeloidea</taxon>
        <taxon>Cerambycidae</taxon>
        <taxon>Lepturinae</taxon>
        <taxon>Rhagiini</taxon>
        <taxon>Rhamnusium</taxon>
    </lineage>
</organism>
<proteinExistence type="predicted"/>
<sequence length="168" mass="19390">MYFNYISRSVQEKVNLLEENYFKPLKKYEEETGQSILPQVTTDVIHKIYGILDVNATELSEEIDAVILYPTASLLEHSYEHITSIYTHILWGTSARRHHLRKTKYFTCMCKRCQDPTEMGTFVSALRCLGTENQPCGGTQLPINPTAHNCEWSCNKCDIKLPNKVNRE</sequence>
<gene>
    <name evidence="1" type="ORF">NQ314_006201</name>
</gene>
<comment type="caution">
    <text evidence="1">The sequence shown here is derived from an EMBL/GenBank/DDBJ whole genome shotgun (WGS) entry which is preliminary data.</text>
</comment>
<protein>
    <submittedName>
        <fullName evidence="1">Uncharacterized protein</fullName>
    </submittedName>
</protein>
<dbReference type="Gene3D" id="1.25.40.10">
    <property type="entry name" value="Tetratricopeptide repeat domain"/>
    <property type="match status" value="1"/>
</dbReference>
<accession>A0AAV8Z698</accession>
<dbReference type="Proteomes" id="UP001162156">
    <property type="component" value="Unassembled WGS sequence"/>
</dbReference>
<evidence type="ECO:0000313" key="2">
    <source>
        <dbReference type="Proteomes" id="UP001162156"/>
    </source>
</evidence>
<dbReference type="InterPro" id="IPR053010">
    <property type="entry name" value="SET_SmydA-8"/>
</dbReference>
<reference evidence="1" key="1">
    <citation type="journal article" date="2023" name="Insect Mol. Biol.">
        <title>Genome sequencing provides insights into the evolution of gene families encoding plant cell wall-degrading enzymes in longhorned beetles.</title>
        <authorList>
            <person name="Shin N.R."/>
            <person name="Okamura Y."/>
            <person name="Kirsch R."/>
            <person name="Pauchet Y."/>
        </authorList>
    </citation>
    <scope>NUCLEOTIDE SEQUENCE</scope>
    <source>
        <strain evidence="1">RBIC_L_NR</strain>
    </source>
</reference>
<keyword evidence="2" id="KW-1185">Reference proteome</keyword>
<dbReference type="PANTHER" id="PTHR46455:SF2">
    <property type="entry name" value="AT24727P"/>
    <property type="match status" value="1"/>
</dbReference>
<dbReference type="AlphaFoldDB" id="A0AAV8Z698"/>
<dbReference type="PANTHER" id="PTHR46455">
    <property type="entry name" value="SET AND MYND DOMAIN CONTAINING, ARTHROPOD-SPECIFIC, MEMBER 4, ISOFORM A"/>
    <property type="match status" value="1"/>
</dbReference>